<dbReference type="InterPro" id="IPR007313">
    <property type="entry name" value="FxsA"/>
</dbReference>
<keyword evidence="2" id="KW-1133">Transmembrane helix</keyword>
<dbReference type="PANTHER" id="PTHR35335:SF1">
    <property type="entry name" value="UPF0716 PROTEIN FXSA"/>
    <property type="match status" value="1"/>
</dbReference>
<protein>
    <submittedName>
        <fullName evidence="3">Membrane protein FxsA</fullName>
    </submittedName>
</protein>
<feature type="transmembrane region" description="Helical" evidence="2">
    <location>
        <begin position="80"/>
        <end position="105"/>
    </location>
</feature>
<dbReference type="RefSeq" id="WP_239368233.1">
    <property type="nucleotide sequence ID" value="NZ_JAKREW010000022.1"/>
</dbReference>
<dbReference type="Proteomes" id="UP001201701">
    <property type="component" value="Unassembled WGS sequence"/>
</dbReference>
<sequence length="161" mass="17540">MRTSFLPFFVLALPLLEIAGFVVVGKQIGALATVALVLASTIAGAMLLKRQGFSTMVNARAEIEAGRDPSRPLAHGAMTIFSALLLMVPGFITSIIGLVFLVPAVRDFAWGFLKSRVSVVSSFGEGGGFRTRQREKTIDLDTEEFSRDPNPNSPWRRLKDE</sequence>
<reference evidence="3 4" key="1">
    <citation type="submission" date="2022-02" db="EMBL/GenBank/DDBJ databases">
        <title>Draft genome sequence of Mezorhizobium retamae strain IRAMC:0171 isolated from Retama raetam nodules.</title>
        <authorList>
            <person name="Bengaied R."/>
            <person name="Sbissi I."/>
            <person name="Huber K."/>
            <person name="Ghodbane F."/>
            <person name="Nouioui I."/>
            <person name="Tarhouni M."/>
            <person name="Gtari M."/>
        </authorList>
    </citation>
    <scope>NUCLEOTIDE SEQUENCE [LARGE SCALE GENOMIC DNA]</scope>
    <source>
        <strain evidence="3 4">IRAMC:0171</strain>
    </source>
</reference>
<dbReference type="PANTHER" id="PTHR35335">
    <property type="entry name" value="UPF0716 PROTEIN FXSA"/>
    <property type="match status" value="1"/>
</dbReference>
<name>A0ABS9QIN8_9HYPH</name>
<feature type="transmembrane region" description="Helical" evidence="2">
    <location>
        <begin position="30"/>
        <end position="48"/>
    </location>
</feature>
<feature type="compositionally biased region" description="Basic and acidic residues" evidence="1">
    <location>
        <begin position="136"/>
        <end position="147"/>
    </location>
</feature>
<dbReference type="Pfam" id="PF04186">
    <property type="entry name" value="FxsA"/>
    <property type="match status" value="1"/>
</dbReference>
<dbReference type="NCBIfam" id="NF008528">
    <property type="entry name" value="PRK11463.1-2"/>
    <property type="match status" value="1"/>
</dbReference>
<proteinExistence type="predicted"/>
<organism evidence="3 4">
    <name type="scientific">Mesorhizobium retamae</name>
    <dbReference type="NCBI Taxonomy" id="2912854"/>
    <lineage>
        <taxon>Bacteria</taxon>
        <taxon>Pseudomonadati</taxon>
        <taxon>Pseudomonadota</taxon>
        <taxon>Alphaproteobacteria</taxon>
        <taxon>Hyphomicrobiales</taxon>
        <taxon>Phyllobacteriaceae</taxon>
        <taxon>Mesorhizobium</taxon>
    </lineage>
</organism>
<accession>A0ABS9QIN8</accession>
<keyword evidence="2" id="KW-0812">Transmembrane</keyword>
<dbReference type="EMBL" id="JAKREW010000022">
    <property type="protein sequence ID" value="MCG7507256.1"/>
    <property type="molecule type" value="Genomic_DNA"/>
</dbReference>
<evidence type="ECO:0000313" key="3">
    <source>
        <dbReference type="EMBL" id="MCG7507256.1"/>
    </source>
</evidence>
<evidence type="ECO:0000256" key="1">
    <source>
        <dbReference type="SAM" id="MobiDB-lite"/>
    </source>
</evidence>
<keyword evidence="2" id="KW-0472">Membrane</keyword>
<gene>
    <name evidence="3" type="primary">fxsA</name>
    <name evidence="3" type="ORF">L4923_19680</name>
</gene>
<feature type="region of interest" description="Disordered" evidence="1">
    <location>
        <begin position="136"/>
        <end position="161"/>
    </location>
</feature>
<evidence type="ECO:0000256" key="2">
    <source>
        <dbReference type="SAM" id="Phobius"/>
    </source>
</evidence>
<comment type="caution">
    <text evidence="3">The sequence shown here is derived from an EMBL/GenBank/DDBJ whole genome shotgun (WGS) entry which is preliminary data.</text>
</comment>
<keyword evidence="4" id="KW-1185">Reference proteome</keyword>
<evidence type="ECO:0000313" key="4">
    <source>
        <dbReference type="Proteomes" id="UP001201701"/>
    </source>
</evidence>